<dbReference type="EMBL" id="DXEZ01000170">
    <property type="protein sequence ID" value="HIX54611.1"/>
    <property type="molecule type" value="Genomic_DNA"/>
</dbReference>
<proteinExistence type="predicted"/>
<reference evidence="1" key="2">
    <citation type="submission" date="2021-04" db="EMBL/GenBank/DDBJ databases">
        <authorList>
            <person name="Gilroy R."/>
        </authorList>
    </citation>
    <scope>NUCLEOTIDE SEQUENCE</scope>
    <source>
        <strain evidence="1">1719</strain>
    </source>
</reference>
<dbReference type="AlphaFoldDB" id="A0A9D2AZ83"/>
<evidence type="ECO:0000313" key="1">
    <source>
        <dbReference type="EMBL" id="HIX54611.1"/>
    </source>
</evidence>
<protein>
    <submittedName>
        <fullName evidence="1">Uncharacterized protein</fullName>
    </submittedName>
</protein>
<comment type="caution">
    <text evidence="1">The sequence shown here is derived from an EMBL/GenBank/DDBJ whole genome shotgun (WGS) entry which is preliminary data.</text>
</comment>
<accession>A0A9D2AZ83</accession>
<gene>
    <name evidence="1" type="ORF">H9853_06265</name>
</gene>
<name>A0A9D2AZ83_9SPHI</name>
<sequence>MPFLLFIVSIIIFNTSFAQELAIKEGTYVLNEITYKVDSLNIYDRCVIYRNQRPQLKPNRSIVDGLPLDYIDLELTNYDVLVNKVRTLLGKTKCDVLSRAGERILFTFIFDPEGRIIDITFAINANGILTLLDIAALDKDLRESYTGTFKSDFNGHKHLYWIHYNCYIRF</sequence>
<evidence type="ECO:0000313" key="2">
    <source>
        <dbReference type="Proteomes" id="UP000824156"/>
    </source>
</evidence>
<dbReference type="Proteomes" id="UP000824156">
    <property type="component" value="Unassembled WGS sequence"/>
</dbReference>
<organism evidence="1 2">
    <name type="scientific">Candidatus Sphingobacterium stercoripullorum</name>
    <dbReference type="NCBI Taxonomy" id="2838759"/>
    <lineage>
        <taxon>Bacteria</taxon>
        <taxon>Pseudomonadati</taxon>
        <taxon>Bacteroidota</taxon>
        <taxon>Sphingobacteriia</taxon>
        <taxon>Sphingobacteriales</taxon>
        <taxon>Sphingobacteriaceae</taxon>
        <taxon>Sphingobacterium</taxon>
    </lineage>
</organism>
<reference evidence="1" key="1">
    <citation type="journal article" date="2021" name="PeerJ">
        <title>Extensive microbial diversity within the chicken gut microbiome revealed by metagenomics and culture.</title>
        <authorList>
            <person name="Gilroy R."/>
            <person name="Ravi A."/>
            <person name="Getino M."/>
            <person name="Pursley I."/>
            <person name="Horton D.L."/>
            <person name="Alikhan N.F."/>
            <person name="Baker D."/>
            <person name="Gharbi K."/>
            <person name="Hall N."/>
            <person name="Watson M."/>
            <person name="Adriaenssens E.M."/>
            <person name="Foster-Nyarko E."/>
            <person name="Jarju S."/>
            <person name="Secka A."/>
            <person name="Antonio M."/>
            <person name="Oren A."/>
            <person name="Chaudhuri R.R."/>
            <person name="La Ragione R."/>
            <person name="Hildebrand F."/>
            <person name="Pallen M.J."/>
        </authorList>
    </citation>
    <scope>NUCLEOTIDE SEQUENCE</scope>
    <source>
        <strain evidence="1">1719</strain>
    </source>
</reference>